<accession>A0A0U9HC82</accession>
<name>A0A0U9HC82_9FIRM</name>
<dbReference type="PROSITE" id="PS51750">
    <property type="entry name" value="BRO_N"/>
    <property type="match status" value="1"/>
</dbReference>
<evidence type="ECO:0000313" key="2">
    <source>
        <dbReference type="EMBL" id="GAQ24253.1"/>
    </source>
</evidence>
<proteinExistence type="predicted"/>
<dbReference type="STRING" id="224999.GCA_001485475_00235"/>
<dbReference type="OrthoDB" id="9812611at2"/>
<dbReference type="Pfam" id="PF03374">
    <property type="entry name" value="ANT"/>
    <property type="match status" value="1"/>
</dbReference>
<keyword evidence="3" id="KW-1185">Reference proteome</keyword>
<feature type="domain" description="Bro-N" evidence="1">
    <location>
        <begin position="1"/>
        <end position="116"/>
    </location>
</feature>
<dbReference type="InterPro" id="IPR003497">
    <property type="entry name" value="BRO_N_domain"/>
</dbReference>
<organism evidence="2">
    <name type="scientific">Tepidanaerobacter syntrophicus</name>
    <dbReference type="NCBI Taxonomy" id="224999"/>
    <lineage>
        <taxon>Bacteria</taxon>
        <taxon>Bacillati</taxon>
        <taxon>Bacillota</taxon>
        <taxon>Clostridia</taxon>
        <taxon>Thermosediminibacterales</taxon>
        <taxon>Tepidanaerobacteraceae</taxon>
        <taxon>Tepidanaerobacter</taxon>
    </lineage>
</organism>
<dbReference type="SMART" id="SM01040">
    <property type="entry name" value="Bro-N"/>
    <property type="match status" value="1"/>
</dbReference>
<evidence type="ECO:0000313" key="3">
    <source>
        <dbReference type="Proteomes" id="UP000062160"/>
    </source>
</evidence>
<dbReference type="GO" id="GO:0003677">
    <property type="term" value="F:DNA binding"/>
    <property type="evidence" value="ECO:0007669"/>
    <property type="project" value="InterPro"/>
</dbReference>
<dbReference type="RefSeq" id="WP_059031356.1">
    <property type="nucleotide sequence ID" value="NZ_DF976999.1"/>
</dbReference>
<dbReference type="InterPro" id="IPR005039">
    <property type="entry name" value="Ant_C"/>
</dbReference>
<sequence length="272" mass="31752">MNDMQLVKSANFGVVKCDFYSDRDNREIWMTREQIGRALEYSNPQKAIDNLHIRNKDRLDKFSVTLKLRATDGKLYDTKLYSAKGVYEICRYSRQPKADAFMDWVWDIVESIRKHGAYMTPEVIERTLSDPDFIIKLATQLKEERQARIEAEKKIELDRPKVVFAEAVTASKTSILVGELAKLLRQNGIDIGQNRLFEWLRQNGYLIKRRGTDYNMPTQYSMELGLFEVKETTITHSDGHISICKTPKVTGRGQIYFINKFKEKYKTREMAN</sequence>
<dbReference type="Proteomes" id="UP000062160">
    <property type="component" value="Unassembled WGS sequence"/>
</dbReference>
<evidence type="ECO:0000259" key="1">
    <source>
        <dbReference type="PROSITE" id="PS51750"/>
    </source>
</evidence>
<gene>
    <name evidence="2" type="ORF">TSYNT_579</name>
</gene>
<dbReference type="EMBL" id="DF976999">
    <property type="protein sequence ID" value="GAQ24253.1"/>
    <property type="molecule type" value="Genomic_DNA"/>
</dbReference>
<protein>
    <submittedName>
        <fullName evidence="2">Anti-repressor protein</fullName>
    </submittedName>
</protein>
<reference evidence="2" key="1">
    <citation type="journal article" date="2016" name="Genome Announc.">
        <title>Draft Genome Sequence of the Syntrophic Lactate-Degrading Bacterium Tepidanaerobacter syntrophicus JLT.</title>
        <authorList>
            <person name="Matsuura N."/>
            <person name="Ohashi A."/>
            <person name="Tourlousse D.M."/>
            <person name="Sekiguchi Y."/>
        </authorList>
    </citation>
    <scope>NUCLEOTIDE SEQUENCE [LARGE SCALE GENOMIC DNA]</scope>
    <source>
        <strain evidence="2">JL</strain>
    </source>
</reference>
<dbReference type="AlphaFoldDB" id="A0A0U9HC82"/>
<dbReference type="Pfam" id="PF02498">
    <property type="entry name" value="Bro-N"/>
    <property type="match status" value="1"/>
</dbReference>